<gene>
    <name evidence="1" type="ORF">WL1483_576</name>
</gene>
<dbReference type="Proteomes" id="UP000058114">
    <property type="component" value="Chromosome"/>
</dbReference>
<organism evidence="1 2">
    <name type="scientific">Aeromonas schubertii</name>
    <dbReference type="NCBI Taxonomy" id="652"/>
    <lineage>
        <taxon>Bacteria</taxon>
        <taxon>Pseudomonadati</taxon>
        <taxon>Pseudomonadota</taxon>
        <taxon>Gammaproteobacteria</taxon>
        <taxon>Aeromonadales</taxon>
        <taxon>Aeromonadaceae</taxon>
        <taxon>Aeromonas</taxon>
    </lineage>
</organism>
<protein>
    <submittedName>
        <fullName evidence="1">Uncharacterized protein</fullName>
    </submittedName>
</protein>
<evidence type="ECO:0000313" key="1">
    <source>
        <dbReference type="EMBL" id="ALP39995.1"/>
    </source>
</evidence>
<dbReference type="EMBL" id="CP013067">
    <property type="protein sequence ID" value="ALP39995.1"/>
    <property type="molecule type" value="Genomic_DNA"/>
</dbReference>
<name>A0A0S2SE56_9GAMM</name>
<dbReference type="KEGG" id="asr:WL1483_576"/>
<proteinExistence type="predicted"/>
<accession>A0A0S2SE56</accession>
<dbReference type="AlphaFoldDB" id="A0A0S2SE56"/>
<reference evidence="1 2" key="2">
    <citation type="journal article" date="2016" name="Genome Announc.">
        <title>Complete Genome Sequence of the Highly Virulent Aeromonas schubertii Strain WL1483, Isolated from Diseased Snakehead Fish (Channa argus) in China.</title>
        <authorList>
            <person name="Liu L."/>
            <person name="Li N."/>
            <person name="Zhang D."/>
            <person name="Fu X."/>
            <person name="Shi C."/>
            <person name="Lin Q."/>
            <person name="Hao G."/>
        </authorList>
    </citation>
    <scope>NUCLEOTIDE SEQUENCE [LARGE SCALE GENOMIC DNA]</scope>
    <source>
        <strain evidence="1 2">WL1483</strain>
    </source>
</reference>
<evidence type="ECO:0000313" key="2">
    <source>
        <dbReference type="Proteomes" id="UP000058114"/>
    </source>
</evidence>
<reference evidence="2" key="1">
    <citation type="submission" date="2015-10" db="EMBL/GenBank/DDBJ databases">
        <title>Complete Genome Sequence of Aeromonas schubertii strain WL1483.</title>
        <authorList>
            <person name="Liu L."/>
        </authorList>
    </citation>
    <scope>NUCLEOTIDE SEQUENCE [LARGE SCALE GENOMIC DNA]</scope>
    <source>
        <strain evidence="2">WL1483</strain>
    </source>
</reference>
<dbReference type="PATRIC" id="fig|652.5.peg.1033"/>
<sequence>MDYPLEHGVTSFYRRQHKATEWADADLQVCRSELQPQDDVILFQDTRIRVRLNRQC</sequence>